<comment type="similarity">
    <text evidence="13">Belongs to the SQRD family.</text>
</comment>
<dbReference type="PANTHER" id="PTHR10632">
    <property type="entry name" value="SULFIDE:QUINONE OXIDOREDUCTASE"/>
    <property type="match status" value="1"/>
</dbReference>
<dbReference type="SUPFAM" id="SSF51905">
    <property type="entry name" value="FAD/NAD(P)-binding domain"/>
    <property type="match status" value="1"/>
</dbReference>
<comment type="catalytic activity">
    <reaction evidence="9">
        <text>ubiquinone-10 + hydrogen sulfide + sulfite + 2 H(+) = ubiquinol-10 + thiosulfate</text>
        <dbReference type="Rhea" id="RHEA:38359"/>
        <dbReference type="ChEBI" id="CHEBI:15378"/>
        <dbReference type="ChEBI" id="CHEBI:17359"/>
        <dbReference type="ChEBI" id="CHEBI:29919"/>
        <dbReference type="ChEBI" id="CHEBI:33542"/>
        <dbReference type="ChEBI" id="CHEBI:46245"/>
        <dbReference type="ChEBI" id="CHEBI:64183"/>
    </reaction>
    <physiologicalReaction direction="left-to-right" evidence="9">
        <dbReference type="Rhea" id="RHEA:38360"/>
    </physiologicalReaction>
</comment>
<feature type="domain" description="FAD/NAD(P)-binding" evidence="17">
    <location>
        <begin position="40"/>
        <end position="157"/>
    </location>
</feature>
<comment type="subcellular location">
    <subcellularLocation>
        <location evidence="2">Mitochondrion</location>
    </subcellularLocation>
</comment>
<dbReference type="InterPro" id="IPR015904">
    <property type="entry name" value="Sulphide_quinone_reductase"/>
</dbReference>
<dbReference type="Pfam" id="PF07992">
    <property type="entry name" value="Pyr_redox_2"/>
    <property type="match status" value="1"/>
</dbReference>
<evidence type="ECO:0000256" key="12">
    <source>
        <dbReference type="ARBA" id="ARBA00059167"/>
    </source>
</evidence>
<keyword evidence="8" id="KW-0496">Mitochondrion</keyword>
<dbReference type="GO" id="GO:0006790">
    <property type="term" value="P:sulfur compound metabolic process"/>
    <property type="evidence" value="ECO:0007669"/>
    <property type="project" value="UniProtKB-ARBA"/>
</dbReference>
<dbReference type="PANTHER" id="PTHR10632:SF2">
    <property type="entry name" value="SULFIDE:QUINONE OXIDOREDUCTASE, MITOCHONDRIAL"/>
    <property type="match status" value="1"/>
</dbReference>
<reference evidence="18 19" key="1">
    <citation type="submission" date="2024-11" db="EMBL/GenBank/DDBJ databases">
        <title>Chromosome-level genome assembly of the freshwater bivalve Anodonta woodiana.</title>
        <authorList>
            <person name="Chen X."/>
        </authorList>
    </citation>
    <scope>NUCLEOTIDE SEQUENCE [LARGE SCALE GENOMIC DNA]</scope>
    <source>
        <strain evidence="18">MN2024</strain>
        <tissue evidence="18">Gills</tissue>
    </source>
</reference>
<keyword evidence="6" id="KW-0809">Transit peptide</keyword>
<evidence type="ECO:0000256" key="16">
    <source>
        <dbReference type="ARBA" id="ARBA00082958"/>
    </source>
</evidence>
<dbReference type="InterPro" id="IPR036188">
    <property type="entry name" value="FAD/NAD-bd_sf"/>
</dbReference>
<dbReference type="AlphaFoldDB" id="A0ABD3XL50"/>
<dbReference type="GO" id="GO:0048038">
    <property type="term" value="F:quinone binding"/>
    <property type="evidence" value="ECO:0007669"/>
    <property type="project" value="UniProtKB-KW"/>
</dbReference>
<evidence type="ECO:0000256" key="5">
    <source>
        <dbReference type="ARBA" id="ARBA00022827"/>
    </source>
</evidence>
<dbReference type="GO" id="GO:0106436">
    <property type="term" value="F:glutathione-dependent sulfide quinone oxidoreductase activity"/>
    <property type="evidence" value="ECO:0007669"/>
    <property type="project" value="UniProtKB-EC"/>
</dbReference>
<comment type="function">
    <text evidence="12">Catalyzes the oxidation of hydrogen sulfide with the help of a quinone, such as ubiquinone-10, giving rise to thiosulfate and ultimately to sulfane (molecular sulfur) atoms. Requires an additional electron acceptor; can use sulfite, sulfide or cyanide (in vitro). It is believed the in vivo electron acceptor is glutathione.</text>
</comment>
<evidence type="ECO:0000256" key="9">
    <source>
        <dbReference type="ARBA" id="ARBA00051038"/>
    </source>
</evidence>
<keyword evidence="3" id="KW-0285">Flavoprotein</keyword>
<dbReference type="InterPro" id="IPR023753">
    <property type="entry name" value="FAD/NAD-binding_dom"/>
</dbReference>
<evidence type="ECO:0000256" key="1">
    <source>
        <dbReference type="ARBA" id="ARBA00001974"/>
    </source>
</evidence>
<organism evidence="18 19">
    <name type="scientific">Sinanodonta woodiana</name>
    <name type="common">Chinese pond mussel</name>
    <name type="synonym">Anodonta woodiana</name>
    <dbReference type="NCBI Taxonomy" id="1069815"/>
    <lineage>
        <taxon>Eukaryota</taxon>
        <taxon>Metazoa</taxon>
        <taxon>Spiralia</taxon>
        <taxon>Lophotrochozoa</taxon>
        <taxon>Mollusca</taxon>
        <taxon>Bivalvia</taxon>
        <taxon>Autobranchia</taxon>
        <taxon>Heteroconchia</taxon>
        <taxon>Palaeoheterodonta</taxon>
        <taxon>Unionida</taxon>
        <taxon>Unionoidea</taxon>
        <taxon>Unionidae</taxon>
        <taxon>Unioninae</taxon>
        <taxon>Sinanodonta</taxon>
    </lineage>
</organism>
<evidence type="ECO:0000313" key="18">
    <source>
        <dbReference type="EMBL" id="KAL3886440.1"/>
    </source>
</evidence>
<evidence type="ECO:0000256" key="11">
    <source>
        <dbReference type="ARBA" id="ARBA00052986"/>
    </source>
</evidence>
<dbReference type="GO" id="GO:0005739">
    <property type="term" value="C:mitochondrion"/>
    <property type="evidence" value="ECO:0007669"/>
    <property type="project" value="UniProtKB-SubCell"/>
</dbReference>
<evidence type="ECO:0000259" key="17">
    <source>
        <dbReference type="Pfam" id="PF07992"/>
    </source>
</evidence>
<sequence>MKAARLIRVTFSPALAHCQTFSSASTAPATKSGKKIHFPLVVIGGGSGGCSVAAKFCRRLGKGKVAVVEPAEYHYYQPLWTLVGSGLKNVDQSGRPMEAVLPKNCEWLKTRAAEFIPEKNIVHLQNGDQISYDFLVVAMGLQLNSVQVKGLSEAFKTDPSVCSNYFRETVEKTYPAIKNFKGGNAIFTFPNTPIKCSGAPQKIMYLAEEYWNKAGIRDKTNIMFNSALGVLYPVKRYGDRLLEIVKERHLTLNLKRSLIEIRPSKKEAIFQNLDEQGKTETYKYDFIHVTPPMSAPDALTKCTSLTDPTGFLSVNKTTLQHTKYPNIFGIGDCTNVPTSKTTSAVAAQCGVLEQSLSDAIAGKTPNGKYDGYTSCPLLVGYKQCILAEFDYDGQSLETFPIDQSKRRRSMYHVKKDILPPIYWNVMLKGHWNGPQRFRRLMHFGKDR</sequence>
<evidence type="ECO:0000256" key="14">
    <source>
        <dbReference type="ARBA" id="ARBA00066447"/>
    </source>
</evidence>
<comment type="catalytic activity">
    <reaction evidence="10">
        <text>ubiquinone-10 + hydrogen sulfide + glutathione + H(+) = S-sulfanylglutathione + ubiquinol-10</text>
        <dbReference type="Rhea" id="RHEA:62608"/>
        <dbReference type="ChEBI" id="CHEBI:15378"/>
        <dbReference type="ChEBI" id="CHEBI:29919"/>
        <dbReference type="ChEBI" id="CHEBI:46245"/>
        <dbReference type="ChEBI" id="CHEBI:57925"/>
        <dbReference type="ChEBI" id="CHEBI:58905"/>
        <dbReference type="ChEBI" id="CHEBI:64183"/>
    </reaction>
    <physiologicalReaction direction="left-to-right" evidence="10">
        <dbReference type="Rhea" id="RHEA:62609"/>
    </physiologicalReaction>
</comment>
<evidence type="ECO:0000256" key="15">
    <source>
        <dbReference type="ARBA" id="ARBA00070160"/>
    </source>
</evidence>
<protein>
    <recommendedName>
        <fullName evidence="15">Sulfide:quinone oxidoreductase, mitochondrial</fullName>
        <ecNumber evidence="14">1.8.5.8</ecNumber>
    </recommendedName>
    <alternativeName>
        <fullName evidence="16">Sulfide quinone oxidoreductase</fullName>
    </alternativeName>
</protein>
<evidence type="ECO:0000256" key="10">
    <source>
        <dbReference type="ARBA" id="ARBA00052810"/>
    </source>
</evidence>
<evidence type="ECO:0000256" key="8">
    <source>
        <dbReference type="ARBA" id="ARBA00023128"/>
    </source>
</evidence>
<accession>A0ABD3XL50</accession>
<dbReference type="FunFam" id="3.50.50.60:FF:000034">
    <property type="entry name" value="sulfide:quinone oxidoreductase, mitochondrial"/>
    <property type="match status" value="1"/>
</dbReference>
<evidence type="ECO:0000256" key="7">
    <source>
        <dbReference type="ARBA" id="ARBA00023002"/>
    </source>
</evidence>
<evidence type="ECO:0000256" key="13">
    <source>
        <dbReference type="ARBA" id="ARBA00060891"/>
    </source>
</evidence>
<dbReference type="PRINTS" id="PR00368">
    <property type="entry name" value="FADPNR"/>
</dbReference>
<keyword evidence="5" id="KW-0274">FAD</keyword>
<keyword evidence="4" id="KW-0874">Quinone</keyword>
<evidence type="ECO:0000256" key="3">
    <source>
        <dbReference type="ARBA" id="ARBA00022630"/>
    </source>
</evidence>
<dbReference type="EMBL" id="JBJQND010000002">
    <property type="protein sequence ID" value="KAL3886440.1"/>
    <property type="molecule type" value="Genomic_DNA"/>
</dbReference>
<comment type="cofactor">
    <cofactor evidence="1">
        <name>FAD</name>
        <dbReference type="ChEBI" id="CHEBI:57692"/>
    </cofactor>
</comment>
<gene>
    <name evidence="18" type="ORF">ACJMK2_026432</name>
</gene>
<comment type="caution">
    <text evidence="18">The sequence shown here is derived from an EMBL/GenBank/DDBJ whole genome shotgun (WGS) entry which is preliminary data.</text>
</comment>
<dbReference type="GO" id="GO:0070224">
    <property type="term" value="F:sulfide:quinone oxidoreductase activity"/>
    <property type="evidence" value="ECO:0007669"/>
    <property type="project" value="UniProtKB-ARBA"/>
</dbReference>
<evidence type="ECO:0000256" key="4">
    <source>
        <dbReference type="ARBA" id="ARBA00022719"/>
    </source>
</evidence>
<dbReference type="EC" id="1.8.5.8" evidence="14"/>
<name>A0ABD3XL50_SINWO</name>
<evidence type="ECO:0000313" key="19">
    <source>
        <dbReference type="Proteomes" id="UP001634394"/>
    </source>
</evidence>
<keyword evidence="19" id="KW-1185">Reference proteome</keyword>
<comment type="catalytic activity">
    <reaction evidence="11">
        <text>a quinone + hydrogen sulfide + glutathione + H(+) = S-sulfanylglutathione + a quinol</text>
        <dbReference type="Rhea" id="RHEA:55156"/>
        <dbReference type="ChEBI" id="CHEBI:15378"/>
        <dbReference type="ChEBI" id="CHEBI:24646"/>
        <dbReference type="ChEBI" id="CHEBI:29919"/>
        <dbReference type="ChEBI" id="CHEBI:57925"/>
        <dbReference type="ChEBI" id="CHEBI:58905"/>
        <dbReference type="ChEBI" id="CHEBI:132124"/>
        <dbReference type="EC" id="1.8.5.8"/>
    </reaction>
    <physiologicalReaction direction="left-to-right" evidence="11">
        <dbReference type="Rhea" id="RHEA:55157"/>
    </physiologicalReaction>
</comment>
<evidence type="ECO:0000256" key="6">
    <source>
        <dbReference type="ARBA" id="ARBA00022946"/>
    </source>
</evidence>
<proteinExistence type="inferred from homology"/>
<dbReference type="Gene3D" id="3.50.50.60">
    <property type="entry name" value="FAD/NAD(P)-binding domain"/>
    <property type="match status" value="2"/>
</dbReference>
<dbReference type="Proteomes" id="UP001634394">
    <property type="component" value="Unassembled WGS sequence"/>
</dbReference>
<evidence type="ECO:0000256" key="2">
    <source>
        <dbReference type="ARBA" id="ARBA00004173"/>
    </source>
</evidence>
<keyword evidence="7" id="KW-0560">Oxidoreductase</keyword>